<keyword evidence="1 4" id="KW-0489">Methyltransferase</keyword>
<dbReference type="SUPFAM" id="SSF75217">
    <property type="entry name" value="alpha/beta knot"/>
    <property type="match status" value="1"/>
</dbReference>
<reference evidence="4 5" key="1">
    <citation type="submission" date="2018-11" db="EMBL/GenBank/DDBJ databases">
        <title>Schleiferia aggregans sp. nov., a moderately thermophilic heterotrophic bacterium isolated from microbial mats at a terrestrial hot spring.</title>
        <authorList>
            <person name="Iino T."/>
            <person name="Ohkuma M."/>
            <person name="Haruta S."/>
        </authorList>
    </citation>
    <scope>NUCLEOTIDE SEQUENCE [LARGE SCALE GENOMIC DNA]</scope>
    <source>
        <strain evidence="4 5">LA</strain>
    </source>
</reference>
<sequence length="252" mass="27453">MKETNSSGTSDTLIFGSRPVLEALLAGKSIDKIIVKKQHELPIVKEIKQQAKARGVYVQEVPAEKFHFIKNKNHQYVAAWLAEVEFTNVETLVPQLLSEGILPVLVILDRVTDVRNFGSIVRTAECLGAHAVVIPKKGSASVNSDAMKASAGALSRLPICRENNLRDTLRFLNESGFTTIACTEKANQSIYRTEVKLPFALLMGNEENGIATDLRKLCSVEVKIPMQGVTASLNVAVATGIALSALLQPHQH</sequence>
<evidence type="ECO:0000259" key="3">
    <source>
        <dbReference type="SMART" id="SM00967"/>
    </source>
</evidence>
<evidence type="ECO:0000313" key="5">
    <source>
        <dbReference type="Proteomes" id="UP000286715"/>
    </source>
</evidence>
<dbReference type="InterPro" id="IPR029026">
    <property type="entry name" value="tRNA_m1G_MTases_N"/>
</dbReference>
<dbReference type="OrthoDB" id="9794400at2"/>
<evidence type="ECO:0000256" key="1">
    <source>
        <dbReference type="ARBA" id="ARBA00022603"/>
    </source>
</evidence>
<dbReference type="Proteomes" id="UP000286715">
    <property type="component" value="Unassembled WGS sequence"/>
</dbReference>
<dbReference type="RefSeq" id="WP_124397936.1">
    <property type="nucleotide sequence ID" value="NZ_BHZE01000012.1"/>
</dbReference>
<proteinExistence type="predicted"/>
<gene>
    <name evidence="4" type="ORF">JCM31826_13520</name>
</gene>
<evidence type="ECO:0000313" key="4">
    <source>
        <dbReference type="EMBL" id="GCD77870.1"/>
    </source>
</evidence>
<dbReference type="SMART" id="SM00967">
    <property type="entry name" value="SpoU_sub_bind"/>
    <property type="match status" value="1"/>
</dbReference>
<dbReference type="GO" id="GO:0006396">
    <property type="term" value="P:RNA processing"/>
    <property type="evidence" value="ECO:0007669"/>
    <property type="project" value="InterPro"/>
</dbReference>
<evidence type="ECO:0000256" key="2">
    <source>
        <dbReference type="ARBA" id="ARBA00022679"/>
    </source>
</evidence>
<name>A0A401XLJ4_9FLAO</name>
<dbReference type="GO" id="GO:0003723">
    <property type="term" value="F:RNA binding"/>
    <property type="evidence" value="ECO:0007669"/>
    <property type="project" value="InterPro"/>
</dbReference>
<dbReference type="GO" id="GO:0005829">
    <property type="term" value="C:cytosol"/>
    <property type="evidence" value="ECO:0007669"/>
    <property type="project" value="TreeGrafter"/>
</dbReference>
<keyword evidence="2 4" id="KW-0808">Transferase</keyword>
<dbReference type="Gene3D" id="3.30.1330.30">
    <property type="match status" value="1"/>
</dbReference>
<dbReference type="InterPro" id="IPR029028">
    <property type="entry name" value="Alpha/beta_knot_MTases"/>
</dbReference>
<dbReference type="Pfam" id="PF08032">
    <property type="entry name" value="SpoU_sub_bind"/>
    <property type="match status" value="1"/>
</dbReference>
<dbReference type="GO" id="GO:0032259">
    <property type="term" value="P:methylation"/>
    <property type="evidence" value="ECO:0007669"/>
    <property type="project" value="UniProtKB-KW"/>
</dbReference>
<dbReference type="Pfam" id="PF00588">
    <property type="entry name" value="SpoU_methylase"/>
    <property type="match status" value="1"/>
</dbReference>
<accession>A0A401XLJ4</accession>
<dbReference type="Gene3D" id="3.40.1280.10">
    <property type="match status" value="1"/>
</dbReference>
<dbReference type="CDD" id="cd18103">
    <property type="entry name" value="SpoU-like_RlmB"/>
    <property type="match status" value="1"/>
</dbReference>
<protein>
    <submittedName>
        <fullName evidence="4">23S rRNA (Guanosine(2251)-2'-O)-methyltransferase RlmB</fullName>
    </submittedName>
</protein>
<dbReference type="NCBIfam" id="TIGR00186">
    <property type="entry name" value="rRNA_methyl_3"/>
    <property type="match status" value="1"/>
</dbReference>
<dbReference type="InterPro" id="IPR001537">
    <property type="entry name" value="SpoU_MeTrfase"/>
</dbReference>
<dbReference type="PANTHER" id="PTHR46429">
    <property type="entry name" value="23S RRNA (GUANOSINE-2'-O-)-METHYLTRANSFERASE RLMB"/>
    <property type="match status" value="1"/>
</dbReference>
<dbReference type="SUPFAM" id="SSF55315">
    <property type="entry name" value="L30e-like"/>
    <property type="match status" value="1"/>
</dbReference>
<keyword evidence="5" id="KW-1185">Reference proteome</keyword>
<dbReference type="InterPro" id="IPR029064">
    <property type="entry name" value="Ribosomal_eL30-like_sf"/>
</dbReference>
<dbReference type="EMBL" id="BHZE01000012">
    <property type="protein sequence ID" value="GCD77870.1"/>
    <property type="molecule type" value="Genomic_DNA"/>
</dbReference>
<dbReference type="PANTHER" id="PTHR46429:SF1">
    <property type="entry name" value="23S RRNA (GUANOSINE-2'-O-)-METHYLTRANSFERASE RLMB"/>
    <property type="match status" value="1"/>
</dbReference>
<organism evidence="4 5">
    <name type="scientific">Thermaurantimonas aggregans</name>
    <dbReference type="NCBI Taxonomy" id="2173829"/>
    <lineage>
        <taxon>Bacteria</taxon>
        <taxon>Pseudomonadati</taxon>
        <taxon>Bacteroidota</taxon>
        <taxon>Flavobacteriia</taxon>
        <taxon>Flavobacteriales</taxon>
        <taxon>Schleiferiaceae</taxon>
        <taxon>Thermaurantimonas</taxon>
    </lineage>
</organism>
<dbReference type="GO" id="GO:0008173">
    <property type="term" value="F:RNA methyltransferase activity"/>
    <property type="evidence" value="ECO:0007669"/>
    <property type="project" value="InterPro"/>
</dbReference>
<dbReference type="InterPro" id="IPR004441">
    <property type="entry name" value="rRNA_MeTrfase_TrmH"/>
</dbReference>
<dbReference type="InterPro" id="IPR013123">
    <property type="entry name" value="SpoU_subst-bd"/>
</dbReference>
<feature type="domain" description="RNA 2-O ribose methyltransferase substrate binding" evidence="3">
    <location>
        <begin position="13"/>
        <end position="87"/>
    </location>
</feature>
<dbReference type="AlphaFoldDB" id="A0A401XLJ4"/>
<comment type="caution">
    <text evidence="4">The sequence shown here is derived from an EMBL/GenBank/DDBJ whole genome shotgun (WGS) entry which is preliminary data.</text>
</comment>